<dbReference type="Pfam" id="PF13292">
    <property type="entry name" value="DXP_synthase_N"/>
    <property type="match status" value="2"/>
</dbReference>
<comment type="catalytic activity">
    <reaction evidence="10">
        <text>D-glyceraldehyde 3-phosphate + pyruvate + H(+) = 1-deoxy-D-xylulose 5-phosphate + CO2</text>
        <dbReference type="Rhea" id="RHEA:12605"/>
        <dbReference type="ChEBI" id="CHEBI:15361"/>
        <dbReference type="ChEBI" id="CHEBI:15378"/>
        <dbReference type="ChEBI" id="CHEBI:16526"/>
        <dbReference type="ChEBI" id="CHEBI:57792"/>
        <dbReference type="ChEBI" id="CHEBI:59776"/>
        <dbReference type="EC" id="2.2.1.7"/>
    </reaction>
</comment>
<feature type="binding site" evidence="10">
    <location>
        <position position="148"/>
    </location>
    <ligand>
        <name>Mg(2+)</name>
        <dbReference type="ChEBI" id="CHEBI:18420"/>
    </ligand>
</feature>
<evidence type="ECO:0000256" key="4">
    <source>
        <dbReference type="ARBA" id="ARBA00022679"/>
    </source>
</evidence>
<feature type="domain" description="Transketolase-like pyrimidine-binding" evidence="11">
    <location>
        <begin position="287"/>
        <end position="451"/>
    </location>
</feature>
<dbReference type="Gene3D" id="3.40.50.920">
    <property type="match status" value="1"/>
</dbReference>
<dbReference type="PROSITE" id="PS00801">
    <property type="entry name" value="TRANSKETOLASE_1"/>
    <property type="match status" value="1"/>
</dbReference>
<evidence type="ECO:0000256" key="3">
    <source>
        <dbReference type="ARBA" id="ARBA00011738"/>
    </source>
</evidence>
<dbReference type="FunFam" id="3.40.50.970:FF:000010">
    <property type="entry name" value="1-deoxy-D-xylulose-5-phosphate synthase"/>
    <property type="match status" value="1"/>
</dbReference>
<feature type="binding site" evidence="10">
    <location>
        <begin position="149"/>
        <end position="150"/>
    </location>
    <ligand>
        <name>thiamine diphosphate</name>
        <dbReference type="ChEBI" id="CHEBI:58937"/>
    </ligand>
</feature>
<sequence length="606" mass="63898">MSAPDLLRHVASPGDLKVLPAEELPVLAAHIRRRLVEVVTRTGGHLGPNLGVVELTIALHREFDAPHDAIVWDTGHQSYVHKMLTGRDDRLELLRTAGGISGYPARSESDCDLVENSHASTALSYADGLSRGFELTGRNRRVVAVVGDGSLTGGMAWEALNNIGAGHRPVIVILNDNGRSYDPTVGALAGHLAQLRSGSAESNLLETMGFGYIGPVDGHDFTALERALRKAHASTGPVAVHVLTRKGRGYPAAEQDEADRMHTISPAPVPSAVSAVSANTPSQSRSEAWTTVFGSELAAIGEERADIVALTAAMRLPTGLGAFGERFPHRLVDVGIAEQHAVTCAAGLATSGLHPVVAIYSTFLGRAFDQVLMDVGLHRLPVTFVLDRAGITGPDGPSHHGVWDVAMLRGIPGVRIAAPRDAVRLRELLREALADESGPTVLRYPKGTAPAPVCVHSRIGSVDLLTPHNLSTKVLLVPSGPMATVAVAAARRLASMGVSVTVADPRWIHPLAPELMTLVSAHQVVITLEDNTVDGGLGAAVSVAAHRAGLATRVIPLGVPVAFVPVGERDELLASYGLDAEHVVDTVLATRWRRGSKHRSVSLASI</sequence>
<dbReference type="Pfam" id="PF02779">
    <property type="entry name" value="Transket_pyr"/>
    <property type="match status" value="1"/>
</dbReference>
<comment type="cofactor">
    <cofactor evidence="10">
        <name>Mg(2+)</name>
        <dbReference type="ChEBI" id="CHEBI:18420"/>
    </cofactor>
    <text evidence="10">Binds 1 Mg(2+) ion per subunit.</text>
</comment>
<dbReference type="InterPro" id="IPR009014">
    <property type="entry name" value="Transketo_C/PFOR_II"/>
</dbReference>
<evidence type="ECO:0000256" key="5">
    <source>
        <dbReference type="ARBA" id="ARBA00022723"/>
    </source>
</evidence>
<dbReference type="Gene3D" id="3.40.50.970">
    <property type="match status" value="2"/>
</dbReference>
<proteinExistence type="inferred from homology"/>
<feature type="binding site" evidence="10">
    <location>
        <position position="338"/>
    </location>
    <ligand>
        <name>thiamine diphosphate</name>
        <dbReference type="ChEBI" id="CHEBI:58937"/>
    </ligand>
</feature>
<dbReference type="Proteomes" id="UP000271678">
    <property type="component" value="Unassembled WGS sequence"/>
</dbReference>
<dbReference type="InterPro" id="IPR029061">
    <property type="entry name" value="THDP-binding"/>
</dbReference>
<dbReference type="GO" id="GO:0016114">
    <property type="term" value="P:terpenoid biosynthetic process"/>
    <property type="evidence" value="ECO:0007669"/>
    <property type="project" value="UniProtKB-UniRule"/>
</dbReference>
<dbReference type="CDD" id="cd02007">
    <property type="entry name" value="TPP_DXS"/>
    <property type="match status" value="1"/>
</dbReference>
<evidence type="ECO:0000256" key="6">
    <source>
        <dbReference type="ARBA" id="ARBA00022842"/>
    </source>
</evidence>
<dbReference type="InterPro" id="IPR005475">
    <property type="entry name" value="Transketolase-like_Pyr-bd"/>
</dbReference>
<dbReference type="PANTHER" id="PTHR43322:SF5">
    <property type="entry name" value="1-DEOXY-D-XYLULOSE-5-PHOSPHATE SYNTHASE, CHLOROPLASTIC"/>
    <property type="match status" value="1"/>
</dbReference>
<feature type="binding site" evidence="10">
    <location>
        <position position="250"/>
    </location>
    <ligand>
        <name>thiamine diphosphate</name>
        <dbReference type="ChEBI" id="CHEBI:58937"/>
    </ligand>
</feature>
<comment type="cofactor">
    <cofactor evidence="10">
        <name>thiamine diphosphate</name>
        <dbReference type="ChEBI" id="CHEBI:58937"/>
    </cofactor>
    <text evidence="10">Binds 1 thiamine pyrophosphate per subunit.</text>
</comment>
<dbReference type="RefSeq" id="WP_123272532.1">
    <property type="nucleotide sequence ID" value="NZ_RJJQ01000019.1"/>
</dbReference>
<dbReference type="AlphaFoldDB" id="A0A3M9M360"/>
<accession>A0A3M9M360</accession>
<feature type="binding site" evidence="10">
    <location>
        <position position="76"/>
    </location>
    <ligand>
        <name>thiamine diphosphate</name>
        <dbReference type="ChEBI" id="CHEBI:58937"/>
    </ligand>
</feature>
<keyword evidence="7 10" id="KW-0784">Thiamine biosynthesis</keyword>
<organism evidence="12 13">
    <name type="scientific">Flexivirga caeni</name>
    <dbReference type="NCBI Taxonomy" id="2294115"/>
    <lineage>
        <taxon>Bacteria</taxon>
        <taxon>Bacillati</taxon>
        <taxon>Actinomycetota</taxon>
        <taxon>Actinomycetes</taxon>
        <taxon>Micrococcales</taxon>
        <taxon>Dermacoccaceae</taxon>
        <taxon>Flexivirga</taxon>
    </lineage>
</organism>
<feature type="binding site" evidence="10">
    <location>
        <begin position="117"/>
        <end position="119"/>
    </location>
    <ligand>
        <name>thiamine diphosphate</name>
        <dbReference type="ChEBI" id="CHEBI:58937"/>
    </ligand>
</feature>
<dbReference type="GO" id="GO:0019288">
    <property type="term" value="P:isopentenyl diphosphate biosynthetic process, methylerythritol 4-phosphate pathway"/>
    <property type="evidence" value="ECO:0007669"/>
    <property type="project" value="TreeGrafter"/>
</dbReference>
<comment type="pathway">
    <text evidence="1 10">Metabolic intermediate biosynthesis; 1-deoxy-D-xylulose 5-phosphate biosynthesis; 1-deoxy-D-xylulose 5-phosphate from D-glyceraldehyde 3-phosphate and pyruvate: step 1/1.</text>
</comment>
<dbReference type="SUPFAM" id="SSF52518">
    <property type="entry name" value="Thiamin diphosphate-binding fold (THDP-binding)"/>
    <property type="match status" value="2"/>
</dbReference>
<dbReference type="SUPFAM" id="SSF52922">
    <property type="entry name" value="TK C-terminal domain-like"/>
    <property type="match status" value="1"/>
</dbReference>
<dbReference type="Pfam" id="PF02780">
    <property type="entry name" value="Transketolase_C"/>
    <property type="match status" value="1"/>
</dbReference>
<dbReference type="InterPro" id="IPR049557">
    <property type="entry name" value="Transketolase_CS"/>
</dbReference>
<feature type="binding site" evidence="10">
    <location>
        <position position="177"/>
    </location>
    <ligand>
        <name>Mg(2+)</name>
        <dbReference type="ChEBI" id="CHEBI:18420"/>
    </ligand>
</feature>
<dbReference type="PANTHER" id="PTHR43322">
    <property type="entry name" value="1-D-DEOXYXYLULOSE 5-PHOSPHATE SYNTHASE-RELATED"/>
    <property type="match status" value="1"/>
</dbReference>
<comment type="subunit">
    <text evidence="3 10">Homodimer.</text>
</comment>
<dbReference type="GO" id="GO:0005829">
    <property type="term" value="C:cytosol"/>
    <property type="evidence" value="ECO:0007669"/>
    <property type="project" value="TreeGrafter"/>
</dbReference>
<dbReference type="UniPathway" id="UPA00064">
    <property type="reaction ID" value="UER00091"/>
</dbReference>
<dbReference type="EC" id="2.2.1.7" evidence="10"/>
<keyword evidence="13" id="KW-1185">Reference proteome</keyword>
<feature type="binding site" evidence="10">
    <location>
        <position position="177"/>
    </location>
    <ligand>
        <name>thiamine diphosphate</name>
        <dbReference type="ChEBI" id="CHEBI:58937"/>
    </ligand>
</feature>
<keyword evidence="4 10" id="KW-0808">Transferase</keyword>
<keyword evidence="8 10" id="KW-0786">Thiamine pyrophosphate</keyword>
<dbReference type="EMBL" id="RJJQ01000019">
    <property type="protein sequence ID" value="RNI19637.1"/>
    <property type="molecule type" value="Genomic_DNA"/>
</dbReference>
<reference evidence="12 13" key="1">
    <citation type="submission" date="2018-11" db="EMBL/GenBank/DDBJ databases">
        <title>Draft genome of Simplicispira Flexivirga sp. BO-16.</title>
        <authorList>
            <person name="Im W.T."/>
        </authorList>
    </citation>
    <scope>NUCLEOTIDE SEQUENCE [LARGE SCALE GENOMIC DNA]</scope>
    <source>
        <strain evidence="12 13">BO-16</strain>
    </source>
</reference>
<keyword evidence="5 10" id="KW-0479">Metal-binding</keyword>
<dbReference type="CDD" id="cd07033">
    <property type="entry name" value="TPP_PYR_DXS_TK_like"/>
    <property type="match status" value="1"/>
</dbReference>
<dbReference type="FunFam" id="3.40.50.970:FF:000005">
    <property type="entry name" value="1-deoxy-D-xylulose-5-phosphate synthase"/>
    <property type="match status" value="1"/>
</dbReference>
<evidence type="ECO:0000259" key="11">
    <source>
        <dbReference type="SMART" id="SM00861"/>
    </source>
</evidence>
<comment type="caution">
    <text evidence="12">The sequence shown here is derived from an EMBL/GenBank/DDBJ whole genome shotgun (WGS) entry which is preliminary data.</text>
</comment>
<dbReference type="GO" id="GO:0009228">
    <property type="term" value="P:thiamine biosynthetic process"/>
    <property type="evidence" value="ECO:0007669"/>
    <property type="project" value="UniProtKB-UniRule"/>
</dbReference>
<evidence type="ECO:0000256" key="9">
    <source>
        <dbReference type="ARBA" id="ARBA00023229"/>
    </source>
</evidence>
<gene>
    <name evidence="10" type="primary">dxs</name>
    <name evidence="12" type="ORF">EFY87_16190</name>
</gene>
<comment type="similarity">
    <text evidence="2 10">Belongs to the transketolase family. DXPS subfamily.</text>
</comment>
<dbReference type="InterPro" id="IPR020826">
    <property type="entry name" value="Transketolase_BS"/>
</dbReference>
<dbReference type="GO" id="GO:0008661">
    <property type="term" value="F:1-deoxy-D-xylulose-5-phosphate synthase activity"/>
    <property type="evidence" value="ECO:0007669"/>
    <property type="project" value="UniProtKB-UniRule"/>
</dbReference>
<name>A0A3M9M360_9MICO</name>
<evidence type="ECO:0000256" key="2">
    <source>
        <dbReference type="ARBA" id="ARBA00011081"/>
    </source>
</evidence>
<evidence type="ECO:0000256" key="10">
    <source>
        <dbReference type="HAMAP-Rule" id="MF_00315"/>
    </source>
</evidence>
<dbReference type="InterPro" id="IPR033248">
    <property type="entry name" value="Transketolase_C"/>
</dbReference>
<dbReference type="NCBIfam" id="NF003933">
    <property type="entry name" value="PRK05444.2-2"/>
    <property type="match status" value="1"/>
</dbReference>
<comment type="function">
    <text evidence="10">Catalyzes the acyloin condensation reaction between C atoms 2 and 3 of pyruvate and glyceraldehyde 3-phosphate to yield 1-deoxy-D-xylulose-5-phosphate (DXP).</text>
</comment>
<keyword evidence="6 10" id="KW-0460">Magnesium</keyword>
<dbReference type="SMART" id="SM00861">
    <property type="entry name" value="Transket_pyr"/>
    <property type="match status" value="1"/>
</dbReference>
<dbReference type="OrthoDB" id="9803371at2"/>
<keyword evidence="9 10" id="KW-0414">Isoprene biosynthesis</keyword>
<dbReference type="InterPro" id="IPR005477">
    <property type="entry name" value="Dxylulose-5-P_synthase"/>
</dbReference>
<evidence type="ECO:0000313" key="13">
    <source>
        <dbReference type="Proteomes" id="UP000271678"/>
    </source>
</evidence>
<evidence type="ECO:0000256" key="1">
    <source>
        <dbReference type="ARBA" id="ARBA00004980"/>
    </source>
</evidence>
<dbReference type="GO" id="GO:0000287">
    <property type="term" value="F:magnesium ion binding"/>
    <property type="evidence" value="ECO:0007669"/>
    <property type="project" value="UniProtKB-UniRule"/>
</dbReference>
<evidence type="ECO:0000256" key="8">
    <source>
        <dbReference type="ARBA" id="ARBA00023052"/>
    </source>
</evidence>
<evidence type="ECO:0000313" key="12">
    <source>
        <dbReference type="EMBL" id="RNI19637.1"/>
    </source>
</evidence>
<dbReference type="GO" id="GO:0030976">
    <property type="term" value="F:thiamine pyrophosphate binding"/>
    <property type="evidence" value="ECO:0007669"/>
    <property type="project" value="UniProtKB-UniRule"/>
</dbReference>
<evidence type="ECO:0000256" key="7">
    <source>
        <dbReference type="ARBA" id="ARBA00022977"/>
    </source>
</evidence>
<dbReference type="PROSITE" id="PS00802">
    <property type="entry name" value="TRANSKETOLASE_2"/>
    <property type="match status" value="1"/>
</dbReference>
<dbReference type="HAMAP" id="MF_00315">
    <property type="entry name" value="DXP_synth"/>
    <property type="match status" value="1"/>
</dbReference>
<protein>
    <recommendedName>
        <fullName evidence="10">1-deoxy-D-xylulose-5-phosphate synthase</fullName>
        <ecNumber evidence="10">2.2.1.7</ecNumber>
    </recommendedName>
    <alternativeName>
        <fullName evidence="10">1-deoxyxylulose-5-phosphate synthase</fullName>
        <shortName evidence="10">DXP synthase</shortName>
        <shortName evidence="10">DXPS</shortName>
    </alternativeName>
</protein>